<dbReference type="InterPro" id="IPR020568">
    <property type="entry name" value="Ribosomal_Su5_D2-typ_SF"/>
</dbReference>
<dbReference type="PROSITE" id="PS00910">
    <property type="entry name" value="UPF0029"/>
    <property type="match status" value="1"/>
</dbReference>
<feature type="domain" description="Impact N-terminal" evidence="2">
    <location>
        <begin position="19"/>
        <end position="126"/>
    </location>
</feature>
<dbReference type="EMBL" id="CP073587">
    <property type="protein sequence ID" value="QUN05933.1"/>
    <property type="molecule type" value="Genomic_DNA"/>
</dbReference>
<dbReference type="Gene3D" id="3.30.70.240">
    <property type="match status" value="1"/>
</dbReference>
<evidence type="ECO:0000256" key="1">
    <source>
        <dbReference type="ARBA" id="ARBA00007665"/>
    </source>
</evidence>
<organism evidence="4 5">
    <name type="scientific">Shewanella yunxiaonensis</name>
    <dbReference type="NCBI Taxonomy" id="2829809"/>
    <lineage>
        <taxon>Bacteria</taxon>
        <taxon>Pseudomonadati</taxon>
        <taxon>Pseudomonadota</taxon>
        <taxon>Gammaproteobacteria</taxon>
        <taxon>Alteromonadales</taxon>
        <taxon>Shewanellaceae</taxon>
        <taxon>Shewanella</taxon>
    </lineage>
</organism>
<dbReference type="InterPro" id="IPR015269">
    <property type="entry name" value="UPF0029_Impact_C"/>
</dbReference>
<dbReference type="InterPro" id="IPR020569">
    <property type="entry name" value="UPF0029_Impact_CS"/>
</dbReference>
<evidence type="ECO:0000259" key="2">
    <source>
        <dbReference type="Pfam" id="PF01205"/>
    </source>
</evidence>
<dbReference type="RefSeq" id="WP_212594958.1">
    <property type="nucleotide sequence ID" value="NZ_CP073587.1"/>
</dbReference>
<protein>
    <submittedName>
        <fullName evidence="4">YigZ family protein</fullName>
    </submittedName>
</protein>
<dbReference type="PANTHER" id="PTHR16301">
    <property type="entry name" value="IMPACT-RELATED"/>
    <property type="match status" value="1"/>
</dbReference>
<evidence type="ECO:0000313" key="5">
    <source>
        <dbReference type="Proteomes" id="UP000679575"/>
    </source>
</evidence>
<dbReference type="Proteomes" id="UP000679575">
    <property type="component" value="Chromosome"/>
</dbReference>
<sequence length="207" mass="22683">MLNSYPIPAADVTFEEEIKHSRFITVLFPCASPEDFKQKVEQLKAAYPAANHYCQAVIWNEPQNAAAMGCSDDGEPSGSAGRPMLNVLQGAGIGEIGAVVIRYFGGVKLGVGGLVRAYSSGVKNALVRLSKVTKIKRVRAMLDCQYSHLADVEHYLTLFEVCITERVFTQHVTLQLEIPVSSQEELQAVLQQISQGQLQLSFSNEPL</sequence>
<dbReference type="InterPro" id="IPR023582">
    <property type="entry name" value="Impact"/>
</dbReference>
<proteinExistence type="inferred from homology"/>
<accession>A0ABX7YTU7</accession>
<dbReference type="SUPFAM" id="SSF54211">
    <property type="entry name" value="Ribosomal protein S5 domain 2-like"/>
    <property type="match status" value="1"/>
</dbReference>
<keyword evidence="5" id="KW-1185">Reference proteome</keyword>
<dbReference type="PANTHER" id="PTHR16301:SF20">
    <property type="entry name" value="IMPACT FAMILY MEMBER YIGZ"/>
    <property type="match status" value="1"/>
</dbReference>
<gene>
    <name evidence="4" type="ORF">KDN34_00065</name>
</gene>
<dbReference type="InterPro" id="IPR035647">
    <property type="entry name" value="EFG_III/V"/>
</dbReference>
<dbReference type="NCBIfam" id="TIGR00257">
    <property type="entry name" value="IMPACT_YIGZ"/>
    <property type="match status" value="1"/>
</dbReference>
<comment type="similarity">
    <text evidence="1">Belongs to the IMPACT family.</text>
</comment>
<dbReference type="InterPro" id="IPR036956">
    <property type="entry name" value="Impact_N_sf"/>
</dbReference>
<evidence type="ECO:0000313" key="4">
    <source>
        <dbReference type="EMBL" id="QUN05933.1"/>
    </source>
</evidence>
<dbReference type="Pfam" id="PF09186">
    <property type="entry name" value="DUF1949"/>
    <property type="match status" value="1"/>
</dbReference>
<reference evidence="4 5" key="1">
    <citation type="submission" date="2021-04" db="EMBL/GenBank/DDBJ databases">
        <title>Novel species identification of genus Shewanella.</title>
        <authorList>
            <person name="Liu G."/>
        </authorList>
    </citation>
    <scope>NUCLEOTIDE SEQUENCE [LARGE SCALE GENOMIC DNA]</scope>
    <source>
        <strain evidence="4 5">FJAT-54481</strain>
    </source>
</reference>
<dbReference type="Gene3D" id="3.30.230.30">
    <property type="entry name" value="Impact, N-terminal domain"/>
    <property type="match status" value="1"/>
</dbReference>
<dbReference type="InterPro" id="IPR015796">
    <property type="entry name" value="Impact_YigZ-like"/>
</dbReference>
<feature type="domain" description="UPF0029" evidence="3">
    <location>
        <begin position="142"/>
        <end position="197"/>
    </location>
</feature>
<name>A0ABX7YTU7_9GAMM</name>
<dbReference type="SUPFAM" id="SSF54980">
    <property type="entry name" value="EF-G C-terminal domain-like"/>
    <property type="match status" value="1"/>
</dbReference>
<dbReference type="InterPro" id="IPR001498">
    <property type="entry name" value="Impact_N"/>
</dbReference>
<evidence type="ECO:0000259" key="3">
    <source>
        <dbReference type="Pfam" id="PF09186"/>
    </source>
</evidence>
<dbReference type="Pfam" id="PF01205">
    <property type="entry name" value="Impact_N"/>
    <property type="match status" value="1"/>
</dbReference>